<dbReference type="EMBL" id="JBHSBM010000059">
    <property type="protein sequence ID" value="MFC4062755.1"/>
    <property type="molecule type" value="Genomic_DNA"/>
</dbReference>
<accession>A0ABV8II27</accession>
<proteinExistence type="predicted"/>
<reference evidence="3" key="1">
    <citation type="journal article" date="2019" name="Int. J. Syst. Evol. Microbiol.">
        <title>The Global Catalogue of Microorganisms (GCM) 10K type strain sequencing project: providing services to taxonomists for standard genome sequencing and annotation.</title>
        <authorList>
            <consortium name="The Broad Institute Genomics Platform"/>
            <consortium name="The Broad Institute Genome Sequencing Center for Infectious Disease"/>
            <person name="Wu L."/>
            <person name="Ma J."/>
        </authorList>
    </citation>
    <scope>NUCLEOTIDE SEQUENCE [LARGE SCALE GENOMIC DNA]</scope>
    <source>
        <strain evidence="3">TBRC 4489</strain>
    </source>
</reference>
<protein>
    <submittedName>
        <fullName evidence="2">Uncharacterized protein</fullName>
    </submittedName>
</protein>
<sequence length="43" mass="4700">MDTGELTRIPLAEWWRLGAVVAVANVAVWMAAGAAWFKILGAW</sequence>
<comment type="caution">
    <text evidence="2">The sequence shown here is derived from an EMBL/GenBank/DDBJ whole genome shotgun (WGS) entry which is preliminary data.</text>
</comment>
<keyword evidence="1" id="KW-1133">Transmembrane helix</keyword>
<evidence type="ECO:0000313" key="3">
    <source>
        <dbReference type="Proteomes" id="UP001595850"/>
    </source>
</evidence>
<evidence type="ECO:0000256" key="1">
    <source>
        <dbReference type="SAM" id="Phobius"/>
    </source>
</evidence>
<gene>
    <name evidence="2" type="ORF">ACFOWE_31060</name>
</gene>
<keyword evidence="1" id="KW-0812">Transmembrane</keyword>
<keyword evidence="1" id="KW-0472">Membrane</keyword>
<name>A0ABV8II27_9ACTN</name>
<organism evidence="2 3">
    <name type="scientific">Planomonospora corallina</name>
    <dbReference type="NCBI Taxonomy" id="1806052"/>
    <lineage>
        <taxon>Bacteria</taxon>
        <taxon>Bacillati</taxon>
        <taxon>Actinomycetota</taxon>
        <taxon>Actinomycetes</taxon>
        <taxon>Streptosporangiales</taxon>
        <taxon>Streptosporangiaceae</taxon>
        <taxon>Planomonospora</taxon>
    </lineage>
</organism>
<evidence type="ECO:0000313" key="2">
    <source>
        <dbReference type="EMBL" id="MFC4062755.1"/>
    </source>
</evidence>
<keyword evidence="3" id="KW-1185">Reference proteome</keyword>
<feature type="transmembrane region" description="Helical" evidence="1">
    <location>
        <begin position="14"/>
        <end position="37"/>
    </location>
</feature>
<dbReference type="RefSeq" id="WP_377294158.1">
    <property type="nucleotide sequence ID" value="NZ_JBHSBM010000059.1"/>
</dbReference>
<dbReference type="Proteomes" id="UP001595850">
    <property type="component" value="Unassembled WGS sequence"/>
</dbReference>